<dbReference type="RefSeq" id="WP_104828818.1">
    <property type="nucleotide sequence ID" value="NZ_PJCH01000003.1"/>
</dbReference>
<dbReference type="PANTHER" id="PTHR43617:SF2">
    <property type="entry name" value="UPF0039 PROTEIN SLL0451"/>
    <property type="match status" value="1"/>
</dbReference>
<dbReference type="GO" id="GO:0016747">
    <property type="term" value="F:acyltransferase activity, transferring groups other than amino-acyl groups"/>
    <property type="evidence" value="ECO:0007669"/>
    <property type="project" value="InterPro"/>
</dbReference>
<dbReference type="InterPro" id="IPR000182">
    <property type="entry name" value="GNAT_dom"/>
</dbReference>
<dbReference type="Gene3D" id="3.40.630.30">
    <property type="match status" value="1"/>
</dbReference>
<dbReference type="SUPFAM" id="SSF55729">
    <property type="entry name" value="Acyl-CoA N-acyltransferases (Nat)"/>
    <property type="match status" value="1"/>
</dbReference>
<keyword evidence="2" id="KW-0808">Transferase</keyword>
<accession>A0A2S7K9J7</accession>
<organism evidence="2 3">
    <name type="scientific">Hyphococcus luteus</name>
    <dbReference type="NCBI Taxonomy" id="2058213"/>
    <lineage>
        <taxon>Bacteria</taxon>
        <taxon>Pseudomonadati</taxon>
        <taxon>Pseudomonadota</taxon>
        <taxon>Alphaproteobacteria</taxon>
        <taxon>Parvularculales</taxon>
        <taxon>Parvularculaceae</taxon>
        <taxon>Hyphococcus</taxon>
    </lineage>
</organism>
<name>A0A2S7K9J7_9PROT</name>
<evidence type="ECO:0000259" key="1">
    <source>
        <dbReference type="PROSITE" id="PS51186"/>
    </source>
</evidence>
<reference evidence="2 3" key="1">
    <citation type="submission" date="2017-12" db="EMBL/GenBank/DDBJ databases">
        <authorList>
            <person name="Hurst M.R.H."/>
        </authorList>
    </citation>
    <scope>NUCLEOTIDE SEQUENCE [LARGE SCALE GENOMIC DNA]</scope>
    <source>
        <strain evidence="2 3">SY-3-19</strain>
    </source>
</reference>
<dbReference type="EMBL" id="PJCH01000003">
    <property type="protein sequence ID" value="PQA89180.1"/>
    <property type="molecule type" value="Genomic_DNA"/>
</dbReference>
<dbReference type="Proteomes" id="UP000239504">
    <property type="component" value="Unassembled WGS sequence"/>
</dbReference>
<keyword evidence="3" id="KW-1185">Reference proteome</keyword>
<protein>
    <submittedName>
        <fullName evidence="2">GNAT family N-acetyltransferase</fullName>
    </submittedName>
</protein>
<proteinExistence type="predicted"/>
<dbReference type="OrthoDB" id="9797178at2"/>
<dbReference type="AlphaFoldDB" id="A0A2S7K9J7"/>
<dbReference type="Pfam" id="PF00583">
    <property type="entry name" value="Acetyltransf_1"/>
    <property type="match status" value="1"/>
</dbReference>
<feature type="domain" description="N-acetyltransferase" evidence="1">
    <location>
        <begin position="5"/>
        <end position="152"/>
    </location>
</feature>
<sequence length="176" mass="19371">MTLGLLIRKVKKEDREAVSALIASAFKRKDEAELVKRLWDEHAIRFERMAEIGGVPVGYCAFTSVTCKPELSGLLLGLGPLAVAPDHQNQGIGAALVEEGLKLCRENNARLIAVLGDPDYYERFGFEPAAKRKFTWAGFDAGDAFRIIAPEDDDLDGVSPEDIRTIHYHPAFDAVS</sequence>
<dbReference type="PROSITE" id="PS51186">
    <property type="entry name" value="GNAT"/>
    <property type="match status" value="1"/>
</dbReference>
<evidence type="ECO:0000313" key="3">
    <source>
        <dbReference type="Proteomes" id="UP000239504"/>
    </source>
</evidence>
<comment type="caution">
    <text evidence="2">The sequence shown here is derived from an EMBL/GenBank/DDBJ whole genome shotgun (WGS) entry which is preliminary data.</text>
</comment>
<dbReference type="InterPro" id="IPR050276">
    <property type="entry name" value="MshD_Acetyltransferase"/>
</dbReference>
<dbReference type="InterPro" id="IPR016181">
    <property type="entry name" value="Acyl_CoA_acyltransferase"/>
</dbReference>
<dbReference type="PANTHER" id="PTHR43617">
    <property type="entry name" value="L-AMINO ACID N-ACETYLTRANSFERASE"/>
    <property type="match status" value="1"/>
</dbReference>
<evidence type="ECO:0000313" key="2">
    <source>
        <dbReference type="EMBL" id="PQA89180.1"/>
    </source>
</evidence>
<gene>
    <name evidence="2" type="ORF">CW354_04335</name>
</gene>
<dbReference type="CDD" id="cd04301">
    <property type="entry name" value="NAT_SF"/>
    <property type="match status" value="1"/>
</dbReference>